<sequence length="186" mass="21947">MDIEKEAMPEFRRESAFQWPYNINQAVFYLNFMIQIVVESFLIYAVHVIPLWMISTVALFHCLEIVLIVYVSLSDAGIGIGNRLPQPFMRNKGEHVIMDNFCNICEMNVPHHTKHCRFCNKCIENYDHHCMWLNICVGKKNYRKFMTFLAGICIMEFLLATFKCWTIMRSYYYDGSEKINSSGKLR</sequence>
<accession>A0AC35TJA6</accession>
<dbReference type="Proteomes" id="UP000095286">
    <property type="component" value="Unplaced"/>
</dbReference>
<reference evidence="2" key="1">
    <citation type="submission" date="2016-11" db="UniProtKB">
        <authorList>
            <consortium name="WormBaseParasite"/>
        </authorList>
    </citation>
    <scope>IDENTIFICATION</scope>
    <source>
        <strain evidence="2">KR3021</strain>
    </source>
</reference>
<evidence type="ECO:0000313" key="2">
    <source>
        <dbReference type="WBParaSite" id="RSKR_0000122900.1"/>
    </source>
</evidence>
<protein>
    <submittedName>
        <fullName evidence="2">Palmitoyltransferase</fullName>
    </submittedName>
</protein>
<evidence type="ECO:0000313" key="1">
    <source>
        <dbReference type="Proteomes" id="UP000095286"/>
    </source>
</evidence>
<name>A0AC35TJA6_9BILA</name>
<proteinExistence type="predicted"/>
<organism evidence="1 2">
    <name type="scientific">Rhabditophanes sp. KR3021</name>
    <dbReference type="NCBI Taxonomy" id="114890"/>
    <lineage>
        <taxon>Eukaryota</taxon>
        <taxon>Metazoa</taxon>
        <taxon>Ecdysozoa</taxon>
        <taxon>Nematoda</taxon>
        <taxon>Chromadorea</taxon>
        <taxon>Rhabditida</taxon>
        <taxon>Tylenchina</taxon>
        <taxon>Panagrolaimomorpha</taxon>
        <taxon>Strongyloidoidea</taxon>
        <taxon>Alloionematidae</taxon>
        <taxon>Rhabditophanes</taxon>
    </lineage>
</organism>
<dbReference type="WBParaSite" id="RSKR_0000122900.1">
    <property type="protein sequence ID" value="RSKR_0000122900.1"/>
    <property type="gene ID" value="RSKR_0000122900"/>
</dbReference>